<dbReference type="Gramene" id="evm.model.05.1440">
    <property type="protein sequence ID" value="cds.evm.model.05.1440"/>
    <property type="gene ID" value="evm.TU.05.1440"/>
</dbReference>
<dbReference type="PANTHER" id="PTHR33116:SF84">
    <property type="entry name" value="RNA-DIRECTED DNA POLYMERASE"/>
    <property type="match status" value="1"/>
</dbReference>
<evidence type="ECO:0000256" key="1">
    <source>
        <dbReference type="SAM" id="MobiDB-lite"/>
    </source>
</evidence>
<organism evidence="4 5">
    <name type="scientific">Cannabis sativa</name>
    <name type="common">Hemp</name>
    <name type="synonym">Marijuana</name>
    <dbReference type="NCBI Taxonomy" id="3483"/>
    <lineage>
        <taxon>Eukaryota</taxon>
        <taxon>Viridiplantae</taxon>
        <taxon>Streptophyta</taxon>
        <taxon>Embryophyta</taxon>
        <taxon>Tracheophyta</taxon>
        <taxon>Spermatophyta</taxon>
        <taxon>Magnoliopsida</taxon>
        <taxon>eudicotyledons</taxon>
        <taxon>Gunneridae</taxon>
        <taxon>Pentapetalae</taxon>
        <taxon>rosids</taxon>
        <taxon>fabids</taxon>
        <taxon>Rosales</taxon>
        <taxon>Cannabaceae</taxon>
        <taxon>Cannabis</taxon>
    </lineage>
</organism>
<dbReference type="Pfam" id="PF14111">
    <property type="entry name" value="DUF4283"/>
    <property type="match status" value="1"/>
</dbReference>
<name>A0A803PLB3_CANSA</name>
<dbReference type="EnsemblPlants" id="evm.model.05.1440">
    <property type="protein sequence ID" value="cds.evm.model.05.1440"/>
    <property type="gene ID" value="evm.TU.05.1440"/>
</dbReference>
<feature type="compositionally biased region" description="Basic and acidic residues" evidence="1">
    <location>
        <begin position="50"/>
        <end position="59"/>
    </location>
</feature>
<feature type="region of interest" description="Disordered" evidence="1">
    <location>
        <begin position="1"/>
        <end position="67"/>
    </location>
</feature>
<dbReference type="EMBL" id="UZAU01000541">
    <property type="status" value="NOT_ANNOTATED_CDS"/>
    <property type="molecule type" value="Genomic_DNA"/>
</dbReference>
<evidence type="ECO:0000259" key="2">
    <source>
        <dbReference type="Pfam" id="PF00078"/>
    </source>
</evidence>
<dbReference type="Gene3D" id="3.60.10.10">
    <property type="entry name" value="Endonuclease/exonuclease/phosphatase"/>
    <property type="match status" value="1"/>
</dbReference>
<dbReference type="InterPro" id="IPR036875">
    <property type="entry name" value="Znf_CCHC_sf"/>
</dbReference>
<feature type="domain" description="Reverse transcriptase" evidence="2">
    <location>
        <begin position="630"/>
        <end position="773"/>
    </location>
</feature>
<dbReference type="GO" id="GO:0003676">
    <property type="term" value="F:nucleic acid binding"/>
    <property type="evidence" value="ECO:0007669"/>
    <property type="project" value="InterPro"/>
</dbReference>
<dbReference type="InterPro" id="IPR036691">
    <property type="entry name" value="Endo/exonu/phosph_ase_sf"/>
</dbReference>
<dbReference type="SUPFAM" id="SSF56219">
    <property type="entry name" value="DNase I-like"/>
    <property type="match status" value="1"/>
</dbReference>
<dbReference type="AlphaFoldDB" id="A0A803PLB3"/>
<feature type="domain" description="DUF4283" evidence="3">
    <location>
        <begin position="119"/>
        <end position="199"/>
    </location>
</feature>
<sequence>MAKTRAKTQSKIQATAKKKKKRGPNSSADVKQTKTMEEILGVEPLEFSNYDDHSTGEETKPDEDDGRLTDRCSSMVNQGMDAVPLVLRSGGVIRNLKSAYATQSKVKITADDIQEDVDFWNSSIVCYVLGANPPLTVLEGFARRIWKDKIDKVGMISYGIFLIRFFNIEERNSVLNGGYTFFNKRPIIMKHWDPNVNFKKENIRTVPIWIHLEDLELKYWGQKLLFKIVGQIGKPLMVDAVTKEKDKLNFPWVLIEVSMTQEFPELVDFENDFGSNVTVIINYEWKPITCAHCKGMGHTATDCKKKEGKKQEWVVKKNVRKIEEKQSDPEVFQTVVRGWKVKPIVDATTPVISNAFDALGVADVAEMLSEEIQQQPGSGRIIVAWNPLRFVVNILRCTRQLIHLFVTAIDNKKEFYVTFVYGFNKEEERKGLWNELKMQMTNDPWLILGDFNDILKKDERIGDRVRYVSSEFPQCVDFFPNGRWLFDHSPTILSVYPTLVTGKKPFKYFQMWRSHLQYKKLVEDEWNQPISGTKMYQVVSKMKSLKQVFKRINKDSFSDIQNVHLLAKKHMEICQNNLHKDPLNVVLLEEELEARNKVLETQQAYYSFMQQKMKITWIKEGDSNSSIFHQALKQRRTQNNIYSIVNKEAKRGLRQGDPMSPLLFVLGMEYLSRIMTKVGCKKDFQFYDRCKDLRLNHLSFADDLLLFCNGDYKSIYFMRQGLKTFSQSSGLNLNVKKTAIYCSGMQESEIQRVLNMSGFTRHPAPFKYLGIPICAKRISAAECTGLVQKMTARIKVWSSRNISFAGRVVLINSVLLTAAGGLGFMSTSDLNEAAIFKHVWSIANKKDNLWIRWIHSIYIKKEEWWEHKAPSNSSWYWCKIAKARDKVKQLMNINTFSSNQYSIAAGYKLIQGNFEHFFWCKGSWSRLNVPKHSFIVSSDKETADHLFFACRFSLEVLQQVKLWLDWRVASSSLQALVRRVDRGKYSKFRKQVYYAAIAASVYSVWQNRNAQIWNSNMHTVGSLMQQIKWILKHIIASVMPGKVAEKDRVWFSNL</sequence>
<evidence type="ECO:0000259" key="3">
    <source>
        <dbReference type="Pfam" id="PF14111"/>
    </source>
</evidence>
<proteinExistence type="predicted"/>
<dbReference type="SUPFAM" id="SSF57756">
    <property type="entry name" value="Retrovirus zinc finger-like domains"/>
    <property type="match status" value="1"/>
</dbReference>
<dbReference type="GO" id="GO:0008270">
    <property type="term" value="F:zinc ion binding"/>
    <property type="evidence" value="ECO:0007669"/>
    <property type="project" value="InterPro"/>
</dbReference>
<reference evidence="4" key="1">
    <citation type="submission" date="2018-11" db="EMBL/GenBank/DDBJ databases">
        <authorList>
            <person name="Grassa J C."/>
        </authorList>
    </citation>
    <scope>NUCLEOTIDE SEQUENCE [LARGE SCALE GENOMIC DNA]</scope>
</reference>
<dbReference type="PANTHER" id="PTHR33116">
    <property type="entry name" value="REVERSE TRANSCRIPTASE ZINC-BINDING DOMAIN-CONTAINING PROTEIN-RELATED-RELATED"/>
    <property type="match status" value="1"/>
</dbReference>
<dbReference type="InterPro" id="IPR000477">
    <property type="entry name" value="RT_dom"/>
</dbReference>
<dbReference type="Proteomes" id="UP000596661">
    <property type="component" value="Chromosome 5"/>
</dbReference>
<evidence type="ECO:0000313" key="5">
    <source>
        <dbReference type="Proteomes" id="UP000596661"/>
    </source>
</evidence>
<dbReference type="Pfam" id="PF00078">
    <property type="entry name" value="RVT_1"/>
    <property type="match status" value="1"/>
</dbReference>
<dbReference type="InterPro" id="IPR025558">
    <property type="entry name" value="DUF4283"/>
</dbReference>
<protein>
    <recommendedName>
        <fullName evidence="6">Reverse transcriptase domain-containing protein</fullName>
    </recommendedName>
</protein>
<reference evidence="4" key="2">
    <citation type="submission" date="2021-03" db="UniProtKB">
        <authorList>
            <consortium name="EnsemblPlants"/>
        </authorList>
    </citation>
    <scope>IDENTIFICATION</scope>
</reference>
<accession>A0A803PLB3</accession>
<keyword evidence="5" id="KW-1185">Reference proteome</keyword>
<evidence type="ECO:0000313" key="4">
    <source>
        <dbReference type="EnsemblPlants" id="cds.evm.model.05.1440"/>
    </source>
</evidence>
<evidence type="ECO:0008006" key="6">
    <source>
        <dbReference type="Google" id="ProtNLM"/>
    </source>
</evidence>